<gene>
    <name evidence="4" type="ORF">GCM10016272_09670</name>
</gene>
<feature type="compositionally biased region" description="Low complexity" evidence="1">
    <location>
        <begin position="169"/>
        <end position="184"/>
    </location>
</feature>
<sequence length="446" mass="47298">MTSDIENTVATTESTVTDTWRLNALTVALGDLALTVSDSLSVGRGSDNEVVLGSKEVSRNHAVLSVLNGKLYVKDLDSSNGTFINEQRIDSNKSKHLEANDTLGFASFAFRVTPLSVVNEAVVDEAVEQPVIAEEPIVDHEPVVDVTAAPVLASDSVNTHDANTHDAESSVADSSSVDSETVASKTIDSEISPSPVVEEQLAPTVADKPEMATDTPEVHPEPPVEVEPIVKETIIADVLSSVNSSDSTPVQPADITESKVDKANEAATPVVKETMIEEVLTAKDTVDTTPVQATPVAAALDEPTPITEQENAMSKEVMPKETITETPVAETPLATEKPLAKQPVVEQPALDRAEHDKTTKTELQEEADPDVLRAKQAATAQFSGTANLGQAHDLGTEGNNAMDQAVDNPANAGYVEKKPSGGWFIWVFAVILIIGLALWLFNMGGV</sequence>
<feature type="region of interest" description="Disordered" evidence="1">
    <location>
        <begin position="242"/>
        <end position="261"/>
    </location>
</feature>
<keyword evidence="2" id="KW-0812">Transmembrane</keyword>
<feature type="region of interest" description="Disordered" evidence="1">
    <location>
        <begin position="330"/>
        <end position="366"/>
    </location>
</feature>
<name>A0ABQ3GRL3_9GAMM</name>
<feature type="region of interest" description="Disordered" evidence="1">
    <location>
        <begin position="158"/>
        <end position="200"/>
    </location>
</feature>
<dbReference type="EMBL" id="BMZR01000002">
    <property type="protein sequence ID" value="GHD29692.1"/>
    <property type="molecule type" value="Genomic_DNA"/>
</dbReference>
<evidence type="ECO:0000256" key="2">
    <source>
        <dbReference type="SAM" id="Phobius"/>
    </source>
</evidence>
<keyword evidence="2" id="KW-0472">Membrane</keyword>
<organism evidence="4 5">
    <name type="scientific">Psychrobacter glaciei</name>
    <dbReference type="NCBI Taxonomy" id="619771"/>
    <lineage>
        <taxon>Bacteria</taxon>
        <taxon>Pseudomonadati</taxon>
        <taxon>Pseudomonadota</taxon>
        <taxon>Gammaproteobacteria</taxon>
        <taxon>Moraxellales</taxon>
        <taxon>Moraxellaceae</taxon>
        <taxon>Psychrobacter</taxon>
    </lineage>
</organism>
<dbReference type="CDD" id="cd00060">
    <property type="entry name" value="FHA"/>
    <property type="match status" value="1"/>
</dbReference>
<feature type="compositionally biased region" description="Basic and acidic residues" evidence="1">
    <location>
        <begin position="349"/>
        <end position="363"/>
    </location>
</feature>
<keyword evidence="5" id="KW-1185">Reference proteome</keyword>
<dbReference type="Gene3D" id="2.60.200.20">
    <property type="match status" value="1"/>
</dbReference>
<dbReference type="SMART" id="SM00240">
    <property type="entry name" value="FHA"/>
    <property type="match status" value="1"/>
</dbReference>
<dbReference type="SUPFAM" id="SSF49879">
    <property type="entry name" value="SMAD/FHA domain"/>
    <property type="match status" value="1"/>
</dbReference>
<dbReference type="InterPro" id="IPR000253">
    <property type="entry name" value="FHA_dom"/>
</dbReference>
<feature type="transmembrane region" description="Helical" evidence="2">
    <location>
        <begin position="423"/>
        <end position="441"/>
    </location>
</feature>
<dbReference type="InterPro" id="IPR008984">
    <property type="entry name" value="SMAD_FHA_dom_sf"/>
</dbReference>
<dbReference type="Proteomes" id="UP000610203">
    <property type="component" value="Unassembled WGS sequence"/>
</dbReference>
<evidence type="ECO:0000259" key="3">
    <source>
        <dbReference type="PROSITE" id="PS50006"/>
    </source>
</evidence>
<dbReference type="InterPro" id="IPR051176">
    <property type="entry name" value="Cent_Immune-Sig_Mod"/>
</dbReference>
<reference evidence="5" key="1">
    <citation type="journal article" date="2019" name="Int. J. Syst. Evol. Microbiol.">
        <title>The Global Catalogue of Microorganisms (GCM) 10K type strain sequencing project: providing services to taxonomists for standard genome sequencing and annotation.</title>
        <authorList>
            <consortium name="The Broad Institute Genomics Platform"/>
            <consortium name="The Broad Institute Genome Sequencing Center for Infectious Disease"/>
            <person name="Wu L."/>
            <person name="Ma J."/>
        </authorList>
    </citation>
    <scope>NUCLEOTIDE SEQUENCE [LARGE SCALE GENOMIC DNA]</scope>
    <source>
        <strain evidence="5">KCTC 42280</strain>
    </source>
</reference>
<keyword evidence="2" id="KW-1133">Transmembrane helix</keyword>
<evidence type="ECO:0000256" key="1">
    <source>
        <dbReference type="SAM" id="MobiDB-lite"/>
    </source>
</evidence>
<dbReference type="PROSITE" id="PS50006">
    <property type="entry name" value="FHA_DOMAIN"/>
    <property type="match status" value="1"/>
</dbReference>
<evidence type="ECO:0000313" key="4">
    <source>
        <dbReference type="EMBL" id="GHD29692.1"/>
    </source>
</evidence>
<feature type="region of interest" description="Disordered" evidence="1">
    <location>
        <begin position="383"/>
        <end position="403"/>
    </location>
</feature>
<evidence type="ECO:0000313" key="5">
    <source>
        <dbReference type="Proteomes" id="UP000610203"/>
    </source>
</evidence>
<protein>
    <recommendedName>
        <fullName evidence="3">FHA domain-containing protein</fullName>
    </recommendedName>
</protein>
<comment type="caution">
    <text evidence="4">The sequence shown here is derived from an EMBL/GenBank/DDBJ whole genome shotgun (WGS) entry which is preliminary data.</text>
</comment>
<feature type="domain" description="FHA" evidence="3">
    <location>
        <begin position="40"/>
        <end position="89"/>
    </location>
</feature>
<dbReference type="RefSeq" id="WP_189582603.1">
    <property type="nucleotide sequence ID" value="NZ_BMZR01000002.1"/>
</dbReference>
<dbReference type="Pfam" id="PF00498">
    <property type="entry name" value="FHA"/>
    <property type="match status" value="1"/>
</dbReference>
<dbReference type="PANTHER" id="PTHR15715">
    <property type="entry name" value="CENTROSOMAL PROTEIN OF 170 KDA"/>
    <property type="match status" value="1"/>
</dbReference>
<dbReference type="PANTHER" id="PTHR15715:SF37">
    <property type="entry name" value="LD47843P"/>
    <property type="match status" value="1"/>
</dbReference>
<accession>A0ABQ3GRL3</accession>
<proteinExistence type="predicted"/>